<dbReference type="SUPFAM" id="SSF53807">
    <property type="entry name" value="Helical backbone' metal receptor"/>
    <property type="match status" value="1"/>
</dbReference>
<dbReference type="AlphaFoldDB" id="A0A3G9J5B7"/>
<accession>A0A3G9J5B7</accession>
<dbReference type="GO" id="GO:0016491">
    <property type="term" value="F:oxidoreductase activity"/>
    <property type="evidence" value="ECO:0007669"/>
    <property type="project" value="InterPro"/>
</dbReference>
<dbReference type="InParanoid" id="A0A3G9J5B7"/>
<dbReference type="RefSeq" id="WP_125119250.1">
    <property type="nucleotide sequence ID" value="NZ_AP019309.1"/>
</dbReference>
<dbReference type="EMBL" id="AP019309">
    <property type="protein sequence ID" value="BBH26377.1"/>
    <property type="molecule type" value="Genomic_DNA"/>
</dbReference>
<dbReference type="Pfam" id="PF00148">
    <property type="entry name" value="Oxidored_nitro"/>
    <property type="match status" value="1"/>
</dbReference>
<organism evidence="2 3">
    <name type="scientific">Intestinibaculum porci</name>
    <dbReference type="NCBI Taxonomy" id="2487118"/>
    <lineage>
        <taxon>Bacteria</taxon>
        <taxon>Bacillati</taxon>
        <taxon>Bacillota</taxon>
        <taxon>Erysipelotrichia</taxon>
        <taxon>Erysipelotrichales</taxon>
        <taxon>Erysipelotrichaceae</taxon>
        <taxon>Intestinibaculum</taxon>
    </lineage>
</organism>
<dbReference type="InterPro" id="IPR000510">
    <property type="entry name" value="Nase/OxRdtase_comp1"/>
</dbReference>
<protein>
    <recommendedName>
        <fullName evidence="1">Nitrogenase/oxidoreductase component 1 domain-containing protein</fullName>
    </recommendedName>
</protein>
<dbReference type="KEGG" id="ebm:SG0102_13110"/>
<keyword evidence="3" id="KW-1185">Reference proteome</keyword>
<dbReference type="Gene3D" id="3.40.50.1980">
    <property type="entry name" value="Nitrogenase molybdenum iron protein domain"/>
    <property type="match status" value="1"/>
</dbReference>
<feature type="domain" description="Nitrogenase/oxidoreductase component 1" evidence="1">
    <location>
        <begin position="48"/>
        <end position="397"/>
    </location>
</feature>
<proteinExistence type="predicted"/>
<name>A0A3G9J5B7_9FIRM</name>
<gene>
    <name evidence="2" type="ORF">SG0102_13110</name>
</gene>
<evidence type="ECO:0000313" key="2">
    <source>
        <dbReference type="EMBL" id="BBH26377.1"/>
    </source>
</evidence>
<sequence length="425" mass="48131">MEKIALSIGEASYPEPFSIGLEYNPPVHVTWNIVHIGMQVPDSMQVYICATNCMRGVIMTAYEMGAEDRFACITLEESDILRGDMEKQIIDGVSESIRRYDKPLKAVIVFPVCIHKVLSTDLNYVYKTLRARFPDLIFMEAYMDPLSQKEGLPPDQRLRAVMYDGVQPLKCDGGVNLLGSEVVHDRYSDLCDLIKNRPLRQLQGMRYSDYLQLGASTLNICTYSGGDYGIQALSKRLNQDYLYLSSSFDYEEIDQQRTLLCERLGISAPEGEKEACEEALAALKGLLQDIEIVIDYVGITRPLSLARLLLDHGFHVTQVYLDTIFTEEKKDFDYLQAHYPHLTLLPTIHSHMRVYQNKDPDVLAIGPKAAYFRKTPHFVNMIENGGLWGYKGILGLCELMKEAYLEEKDPAVIVPRKGLGCECVL</sequence>
<evidence type="ECO:0000259" key="1">
    <source>
        <dbReference type="Pfam" id="PF00148"/>
    </source>
</evidence>
<dbReference type="OrthoDB" id="4959at2"/>
<dbReference type="Proteomes" id="UP000268059">
    <property type="component" value="Chromosome"/>
</dbReference>
<reference evidence="2 3" key="1">
    <citation type="submission" date="2018-11" db="EMBL/GenBank/DDBJ databases">
        <title>Novel Erysipelotrichaceae bacterium isolated from small intestine of a swine.</title>
        <authorList>
            <person name="Kim J.S."/>
            <person name="Choe H."/>
            <person name="Lee Y.R."/>
            <person name="Kim K.M."/>
            <person name="Park D.S."/>
        </authorList>
    </citation>
    <scope>NUCLEOTIDE SEQUENCE [LARGE SCALE GENOMIC DNA]</scope>
    <source>
        <strain evidence="2 3">SG0102</strain>
    </source>
</reference>
<evidence type="ECO:0000313" key="3">
    <source>
        <dbReference type="Proteomes" id="UP000268059"/>
    </source>
</evidence>